<evidence type="ECO:0008006" key="3">
    <source>
        <dbReference type="Google" id="ProtNLM"/>
    </source>
</evidence>
<dbReference type="Pfam" id="PF13585">
    <property type="entry name" value="CHU_C"/>
    <property type="match status" value="1"/>
</dbReference>
<proteinExistence type="predicted"/>
<accession>A0A090WXH6</accession>
<comment type="caution">
    <text evidence="1">The sequence shown here is derived from an EMBL/GenBank/DDBJ whole genome shotgun (WGS) entry which is preliminary data.</text>
</comment>
<sequence length="154" mass="17684">MDIQTVTVYLNENSIGDNEYAIDSEFGPYQDSNIFNNVEGGLHTIYVRDKNGCGIDSEKISVISIPKFFTPNGDGFNDTWLALGISKEFQTDVSIYIYDRYGKLLNILDPFGPGWDGTFKGYPMPSSDYWYTVDFQELFSQKHRQFKGHFTLKR</sequence>
<gene>
    <name evidence="1" type="ORF">JCM19274_2814</name>
</gene>
<name>A0A090WXH6_9FLAO</name>
<dbReference type="InterPro" id="IPR026341">
    <property type="entry name" value="T9SS_type_B"/>
</dbReference>
<protein>
    <recommendedName>
        <fullName evidence="3">Internalin</fullName>
    </recommendedName>
</protein>
<dbReference type="EMBL" id="BBNU01000019">
    <property type="protein sequence ID" value="GAL81830.1"/>
    <property type="molecule type" value="Genomic_DNA"/>
</dbReference>
<reference evidence="1 2" key="1">
    <citation type="journal article" date="2014" name="Genome Announc.">
        <title>Draft Genome Sequences of Marine Flavobacterium Algibacter lectus Strains SS8 and NR4.</title>
        <authorList>
            <person name="Takatani N."/>
            <person name="Nakanishi M."/>
            <person name="Meirelles P."/>
            <person name="Mino S."/>
            <person name="Suda W."/>
            <person name="Oshima K."/>
            <person name="Hattori M."/>
            <person name="Ohkuma M."/>
            <person name="Hosokawa M."/>
            <person name="Miyashita K."/>
            <person name="Thompson F.L."/>
            <person name="Niwa A."/>
            <person name="Sawabe T."/>
            <person name="Sawabe T."/>
        </authorList>
    </citation>
    <scope>NUCLEOTIDE SEQUENCE [LARGE SCALE GENOMIC DNA]</scope>
    <source>
        <strain evidence="2">JCM19274</strain>
    </source>
</reference>
<dbReference type="STRING" id="221126.SAMN04489722_11162"/>
<dbReference type="AlphaFoldDB" id="A0A090WXH6"/>
<evidence type="ECO:0000313" key="2">
    <source>
        <dbReference type="Proteomes" id="UP000029643"/>
    </source>
</evidence>
<evidence type="ECO:0000313" key="1">
    <source>
        <dbReference type="EMBL" id="GAL81830.1"/>
    </source>
</evidence>
<dbReference type="NCBIfam" id="TIGR04131">
    <property type="entry name" value="Bac_Flav_CTERM"/>
    <property type="match status" value="1"/>
</dbReference>
<dbReference type="Proteomes" id="UP000029643">
    <property type="component" value="Unassembled WGS sequence"/>
</dbReference>
<organism evidence="1 2">
    <name type="scientific">Algibacter lectus</name>
    <dbReference type="NCBI Taxonomy" id="221126"/>
    <lineage>
        <taxon>Bacteria</taxon>
        <taxon>Pseudomonadati</taxon>
        <taxon>Bacteroidota</taxon>
        <taxon>Flavobacteriia</taxon>
        <taxon>Flavobacteriales</taxon>
        <taxon>Flavobacteriaceae</taxon>
        <taxon>Algibacter</taxon>
    </lineage>
</organism>